<dbReference type="InterPro" id="IPR012599">
    <property type="entry name" value="Propeptide_C1A"/>
</dbReference>
<dbReference type="InParanoid" id="C5L9L0"/>
<dbReference type="InterPro" id="IPR000169">
    <property type="entry name" value="Pept_cys_AS"/>
</dbReference>
<dbReference type="SMART" id="SM00645">
    <property type="entry name" value="Pept_C1"/>
    <property type="match status" value="1"/>
</dbReference>
<keyword evidence="10" id="KW-1185">Reference proteome</keyword>
<dbReference type="RefSeq" id="XP_002774787.1">
    <property type="nucleotide sequence ID" value="XM_002774741.1"/>
</dbReference>
<dbReference type="PROSITE" id="PS00639">
    <property type="entry name" value="THIOL_PROTEASE_HIS"/>
    <property type="match status" value="1"/>
</dbReference>
<evidence type="ECO:0000256" key="4">
    <source>
        <dbReference type="ARBA" id="ARBA00022801"/>
    </source>
</evidence>
<dbReference type="InterPro" id="IPR038765">
    <property type="entry name" value="Papain-like_cys_pep_sf"/>
</dbReference>
<evidence type="ECO:0000256" key="6">
    <source>
        <dbReference type="ARBA" id="ARBA00023145"/>
    </source>
</evidence>
<name>C5L9L0_PERM5</name>
<evidence type="ECO:0000256" key="3">
    <source>
        <dbReference type="ARBA" id="ARBA00022729"/>
    </source>
</evidence>
<dbReference type="EMBL" id="GG680505">
    <property type="protein sequence ID" value="EER06603.1"/>
    <property type="molecule type" value="Genomic_DNA"/>
</dbReference>
<sequence>MSMVYHSFITITCIWSFWENSILAIRHAKSIFDDLKDHRGLVYTPAEEAQHFARFEEELRIQSELISTEDLAVLYDETRPAIMQSLVDEINSKQNTWTASTGQKRFKNLSLRDAKMLCGTLKRGSNDKVIRKGYAIEELQDLPTDFDARTAFPNCSKVIRHIRDQSDCGSCWAFGVTEAFNDRLCIKSNGTFTELLSAGEMNACAPSFGCDGGIPSLAWSWVHNKGIATGGDYLAEDDMTKDDGCWPYDFPPCAHHVNDSKYPKCPKDSYETPNCAEQCHNPKYTTTLRDDRHFLVESVPYEYSVNDAKNAIRTDGPVGPIYFCDPSVNFDQVSASFIVYEDFLAYRSGVYKHTSGKELGGHAVKIIGWGEETGQAYWLVVNSWNEDWGDNGLFKIALGNCEIDDDLLGGTPKV</sequence>
<dbReference type="InterPro" id="IPR000668">
    <property type="entry name" value="Peptidase_C1A_C"/>
</dbReference>
<keyword evidence="7" id="KW-1015">Disulfide bond</keyword>
<proteinExistence type="inferred from homology"/>
<evidence type="ECO:0000256" key="5">
    <source>
        <dbReference type="ARBA" id="ARBA00022807"/>
    </source>
</evidence>
<dbReference type="PANTHER" id="PTHR12411">
    <property type="entry name" value="CYSTEINE PROTEASE FAMILY C1-RELATED"/>
    <property type="match status" value="1"/>
</dbReference>
<evidence type="ECO:0000259" key="8">
    <source>
        <dbReference type="SMART" id="SM00645"/>
    </source>
</evidence>
<evidence type="ECO:0000256" key="1">
    <source>
        <dbReference type="ARBA" id="ARBA00008455"/>
    </source>
</evidence>
<dbReference type="PRINTS" id="PR00705">
    <property type="entry name" value="PAPAIN"/>
</dbReference>
<dbReference type="GO" id="GO:0008234">
    <property type="term" value="F:cysteine-type peptidase activity"/>
    <property type="evidence" value="ECO:0007669"/>
    <property type="project" value="InterPro"/>
</dbReference>
<keyword evidence="3" id="KW-0732">Signal</keyword>
<dbReference type="GeneID" id="9055936"/>
<dbReference type="Pfam" id="PF08127">
    <property type="entry name" value="Propeptide_C1"/>
    <property type="match status" value="1"/>
</dbReference>
<feature type="domain" description="Peptidase C1A papain C-terminal" evidence="8">
    <location>
        <begin position="142"/>
        <end position="411"/>
    </location>
</feature>
<dbReference type="Gene3D" id="3.90.70.10">
    <property type="entry name" value="Cysteine proteinases"/>
    <property type="match status" value="1"/>
</dbReference>
<dbReference type="Pfam" id="PF00112">
    <property type="entry name" value="Peptidase_C1"/>
    <property type="match status" value="1"/>
</dbReference>
<evidence type="ECO:0000313" key="10">
    <source>
        <dbReference type="Proteomes" id="UP000007800"/>
    </source>
</evidence>
<dbReference type="OMA" id="CHNARAS"/>
<keyword evidence="5" id="KW-0788">Thiol protease</keyword>
<comment type="similarity">
    <text evidence="1">Belongs to the peptidase C1 family.</text>
</comment>
<dbReference type="InterPro" id="IPR013128">
    <property type="entry name" value="Peptidase_C1A"/>
</dbReference>
<gene>
    <name evidence="9" type="ORF">Pmar_PMAR022662</name>
</gene>
<dbReference type="CDD" id="cd02620">
    <property type="entry name" value="Peptidase_C1A_CathepsinB"/>
    <property type="match status" value="1"/>
</dbReference>
<evidence type="ECO:0000256" key="7">
    <source>
        <dbReference type="ARBA" id="ARBA00023157"/>
    </source>
</evidence>
<keyword evidence="6" id="KW-0865">Zymogen</keyword>
<dbReference type="Proteomes" id="UP000007800">
    <property type="component" value="Unassembled WGS sequence"/>
</dbReference>
<dbReference type="OrthoDB" id="190265at2759"/>
<evidence type="ECO:0000256" key="2">
    <source>
        <dbReference type="ARBA" id="ARBA00022670"/>
    </source>
</evidence>
<evidence type="ECO:0000313" key="9">
    <source>
        <dbReference type="EMBL" id="EER06603.1"/>
    </source>
</evidence>
<dbReference type="PROSITE" id="PS00139">
    <property type="entry name" value="THIOL_PROTEASE_CYS"/>
    <property type="match status" value="1"/>
</dbReference>
<dbReference type="InterPro" id="IPR025660">
    <property type="entry name" value="Pept_his_AS"/>
</dbReference>
<reference evidence="9 10" key="1">
    <citation type="submission" date="2008-07" db="EMBL/GenBank/DDBJ databases">
        <authorList>
            <person name="El-Sayed N."/>
            <person name="Caler E."/>
            <person name="Inman J."/>
            <person name="Amedeo P."/>
            <person name="Hass B."/>
            <person name="Wortman J."/>
        </authorList>
    </citation>
    <scope>NUCLEOTIDE SEQUENCE [LARGE SCALE GENOMIC DNA]</scope>
    <source>
        <strain evidence="10">ATCC 50983 / TXsc</strain>
    </source>
</reference>
<keyword evidence="4" id="KW-0378">Hydrolase</keyword>
<keyword evidence="2" id="KW-0645">Protease</keyword>
<dbReference type="AlphaFoldDB" id="C5L9L0"/>
<organism evidence="10">
    <name type="scientific">Perkinsus marinus (strain ATCC 50983 / TXsc)</name>
    <dbReference type="NCBI Taxonomy" id="423536"/>
    <lineage>
        <taxon>Eukaryota</taxon>
        <taxon>Sar</taxon>
        <taxon>Alveolata</taxon>
        <taxon>Perkinsozoa</taxon>
        <taxon>Perkinsea</taxon>
        <taxon>Perkinsida</taxon>
        <taxon>Perkinsidae</taxon>
        <taxon>Perkinsus</taxon>
    </lineage>
</organism>
<accession>C5L9L0</accession>
<dbReference type="GO" id="GO:0006508">
    <property type="term" value="P:proteolysis"/>
    <property type="evidence" value="ECO:0007669"/>
    <property type="project" value="InterPro"/>
</dbReference>
<protein>
    <submittedName>
        <fullName evidence="9">Cysteine proteinase, putative</fullName>
    </submittedName>
</protein>
<dbReference type="SUPFAM" id="SSF54001">
    <property type="entry name" value="Cysteine proteinases"/>
    <property type="match status" value="1"/>
</dbReference>